<dbReference type="AlphaFoldDB" id="A0A0E0JS34"/>
<evidence type="ECO:0000256" key="1">
    <source>
        <dbReference type="ARBA" id="ARBA00004370"/>
    </source>
</evidence>
<keyword evidence="4" id="KW-0472">Membrane</keyword>
<evidence type="ECO:0000313" key="9">
    <source>
        <dbReference type="Proteomes" id="UP000026962"/>
    </source>
</evidence>
<reference evidence="8" key="1">
    <citation type="submission" date="2015-04" db="UniProtKB">
        <authorList>
            <consortium name="EnsemblPlants"/>
        </authorList>
    </citation>
    <scope>IDENTIFICATION</scope>
</reference>
<organism evidence="8">
    <name type="scientific">Oryza punctata</name>
    <name type="common">Red rice</name>
    <dbReference type="NCBI Taxonomy" id="4537"/>
    <lineage>
        <taxon>Eukaryota</taxon>
        <taxon>Viridiplantae</taxon>
        <taxon>Streptophyta</taxon>
        <taxon>Embryophyta</taxon>
        <taxon>Tracheophyta</taxon>
        <taxon>Spermatophyta</taxon>
        <taxon>Magnoliopsida</taxon>
        <taxon>Liliopsida</taxon>
        <taxon>Poales</taxon>
        <taxon>Poaceae</taxon>
        <taxon>BOP clade</taxon>
        <taxon>Oryzoideae</taxon>
        <taxon>Oryzeae</taxon>
        <taxon>Oryzinae</taxon>
        <taxon>Oryza</taxon>
    </lineage>
</organism>
<dbReference type="eggNOG" id="KOG4293">
    <property type="taxonomic scope" value="Eukaryota"/>
</dbReference>
<feature type="chain" id="PRO_5002364263" description="DOMON domain-containing protein" evidence="6">
    <location>
        <begin position="28"/>
        <end position="491"/>
    </location>
</feature>
<accession>A0A0E0JS34</accession>
<keyword evidence="9" id="KW-1185">Reference proteome</keyword>
<evidence type="ECO:0000256" key="3">
    <source>
        <dbReference type="ARBA" id="ARBA00022729"/>
    </source>
</evidence>
<dbReference type="InterPro" id="IPR005018">
    <property type="entry name" value="DOMON_domain"/>
</dbReference>
<dbReference type="PANTHER" id="PTHR23130:SF154">
    <property type="entry name" value="OS01G0895200 PROTEIN"/>
    <property type="match status" value="1"/>
</dbReference>
<dbReference type="PANTHER" id="PTHR23130">
    <property type="entry name" value="CYTOCHROME B561 AND DOMON DOMAIN-CONTAINING PROTEIN"/>
    <property type="match status" value="1"/>
</dbReference>
<dbReference type="Gramene" id="OPUNC01G38860.2">
    <property type="protein sequence ID" value="OPUNC01G38860.2"/>
    <property type="gene ID" value="OPUNC01G38860"/>
</dbReference>
<feature type="domain" description="DOMON" evidence="7">
    <location>
        <begin position="249"/>
        <end position="366"/>
    </location>
</feature>
<dbReference type="OMA" id="WVTPNGA"/>
<feature type="signal peptide" evidence="6">
    <location>
        <begin position="1"/>
        <end position="27"/>
    </location>
</feature>
<dbReference type="CDD" id="cd09631">
    <property type="entry name" value="DOMON_DOH"/>
    <property type="match status" value="2"/>
</dbReference>
<dbReference type="PROSITE" id="PS50836">
    <property type="entry name" value="DOMON"/>
    <property type="match status" value="2"/>
</dbReference>
<dbReference type="EnsemblPlants" id="OPUNC01G38860.2">
    <property type="protein sequence ID" value="OPUNC01G38860.2"/>
    <property type="gene ID" value="OPUNC01G38860"/>
</dbReference>
<feature type="compositionally biased region" description="Low complexity" evidence="5">
    <location>
        <begin position="444"/>
        <end position="455"/>
    </location>
</feature>
<evidence type="ECO:0000256" key="4">
    <source>
        <dbReference type="ARBA" id="ARBA00023136"/>
    </source>
</evidence>
<proteinExistence type="predicted"/>
<evidence type="ECO:0000313" key="8">
    <source>
        <dbReference type="EnsemblPlants" id="OPUNC01G38860.2"/>
    </source>
</evidence>
<evidence type="ECO:0000259" key="7">
    <source>
        <dbReference type="PROSITE" id="PS50836"/>
    </source>
</evidence>
<feature type="compositionally biased region" description="Gly residues" evidence="5">
    <location>
        <begin position="394"/>
        <end position="408"/>
    </location>
</feature>
<feature type="domain" description="DOMON" evidence="7">
    <location>
        <begin position="62"/>
        <end position="187"/>
    </location>
</feature>
<protein>
    <recommendedName>
        <fullName evidence="7">DOMON domain-containing protein</fullName>
    </recommendedName>
</protein>
<evidence type="ECO:0000256" key="5">
    <source>
        <dbReference type="SAM" id="MobiDB-lite"/>
    </source>
</evidence>
<dbReference type="Proteomes" id="UP000026962">
    <property type="component" value="Chromosome 1"/>
</dbReference>
<dbReference type="GO" id="GO:0016020">
    <property type="term" value="C:membrane"/>
    <property type="evidence" value="ECO:0007669"/>
    <property type="project" value="UniProtKB-SubCell"/>
</dbReference>
<reference evidence="8" key="2">
    <citation type="submission" date="2018-05" db="EMBL/GenBank/DDBJ databases">
        <title>OpunRS2 (Oryza punctata Reference Sequence Version 2).</title>
        <authorList>
            <person name="Zhang J."/>
            <person name="Kudrna D."/>
            <person name="Lee S."/>
            <person name="Talag J."/>
            <person name="Welchert J."/>
            <person name="Wing R.A."/>
        </authorList>
    </citation>
    <scope>NUCLEOTIDE SEQUENCE [LARGE SCALE GENOMIC DNA]</scope>
</reference>
<dbReference type="STRING" id="4537.A0A0E0JS34"/>
<feature type="region of interest" description="Disordered" evidence="5">
    <location>
        <begin position="388"/>
        <end position="455"/>
    </location>
</feature>
<keyword evidence="3 6" id="KW-0732">Signal</keyword>
<dbReference type="InterPro" id="IPR045266">
    <property type="entry name" value="DOH_DOMON"/>
</dbReference>
<dbReference type="SMART" id="SM00664">
    <property type="entry name" value="DoH"/>
    <property type="match status" value="2"/>
</dbReference>
<comment type="subcellular location">
    <subcellularLocation>
        <location evidence="1">Membrane</location>
    </subcellularLocation>
</comment>
<sequence>MDRTMRQWRPLLLLLCFVSSSSLLVSSQTTSSSDSCTAALSLGNLIPFNTTGLTCFQAWSSQGFILRFGKEASSGSNNMWNFVLSAPDSGGYIAVGFSPNGKMVGSSAVAGWVTPNGAGTARQYYLGGTTSSSCPPDQGKLSLSRGAGAAPTIFGTMTMDRTMRQWRPLLLLLCFVSSSSLLVSSQTTSSSDSCTAALSLGNLIPFNTTGLTCFQAWSSQGFILRVSLLRDRSFLLLRALVSLDVNGEFAGRMQFGKEASSGSNNMWNFVLSAPDSGGYIAVGFSPNGKMVGSSAVAGWVTPNGAGTARQYYLGGTTSSSCPPDQGKLSLSRGAGAAPTIVSKGSRLYLAFQLSGQPLTNVIYAVGPAGSLPGPSGLLAQHKDMAAGTISLSGGSSGGGGTPATGGGGDGDEGHEGHEGGEGKGNSDQSGGVGGESGSDGNGGRSTTTTTTASASSSGSASARVFCAQWTKCSVFVQMVVYFVLFSGTIFL</sequence>
<name>A0A0E0JS34_ORYPU</name>
<keyword evidence="2" id="KW-0813">Transport</keyword>
<evidence type="ECO:0000256" key="6">
    <source>
        <dbReference type="SAM" id="SignalP"/>
    </source>
</evidence>
<feature type="compositionally biased region" description="Gly residues" evidence="5">
    <location>
        <begin position="430"/>
        <end position="443"/>
    </location>
</feature>
<evidence type="ECO:0000256" key="2">
    <source>
        <dbReference type="ARBA" id="ARBA00022448"/>
    </source>
</evidence>
<feature type="compositionally biased region" description="Basic and acidic residues" evidence="5">
    <location>
        <begin position="411"/>
        <end position="421"/>
    </location>
</feature>
<dbReference type="HOGENOM" id="CLU_592360_0_0_1"/>